<organism evidence="2 3">
    <name type="scientific">Epilithonimonas arachidiradicis</name>
    <dbReference type="NCBI Taxonomy" id="1617282"/>
    <lineage>
        <taxon>Bacteria</taxon>
        <taxon>Pseudomonadati</taxon>
        <taxon>Bacteroidota</taxon>
        <taxon>Flavobacteriia</taxon>
        <taxon>Flavobacteriales</taxon>
        <taxon>Weeksellaceae</taxon>
        <taxon>Chryseobacterium group</taxon>
        <taxon>Epilithonimonas</taxon>
    </lineage>
</organism>
<dbReference type="InterPro" id="IPR005801">
    <property type="entry name" value="ADC_synthase"/>
</dbReference>
<evidence type="ECO:0000259" key="1">
    <source>
        <dbReference type="Pfam" id="PF00425"/>
    </source>
</evidence>
<dbReference type="Proteomes" id="UP000285906">
    <property type="component" value="Unassembled WGS sequence"/>
</dbReference>
<comment type="caution">
    <text evidence="2">The sequence shown here is derived from an EMBL/GenBank/DDBJ whole genome shotgun (WGS) entry which is preliminary data.</text>
</comment>
<dbReference type="GO" id="GO:0046820">
    <property type="term" value="F:4-amino-4-deoxychorismate synthase activity"/>
    <property type="evidence" value="ECO:0007669"/>
    <property type="project" value="TreeGrafter"/>
</dbReference>
<gene>
    <name evidence="2" type="ORF">BXY58_0326</name>
</gene>
<dbReference type="PRINTS" id="PR00095">
    <property type="entry name" value="ANTSNTHASEI"/>
</dbReference>
<protein>
    <submittedName>
        <fullName evidence="2">Para-aminobenzoate synthetase component 1</fullName>
    </submittedName>
</protein>
<dbReference type="Pfam" id="PF00425">
    <property type="entry name" value="Chorismate_bind"/>
    <property type="match status" value="1"/>
</dbReference>
<dbReference type="InterPro" id="IPR015890">
    <property type="entry name" value="Chorismate_C"/>
</dbReference>
<dbReference type="SUPFAM" id="SSF56322">
    <property type="entry name" value="ADC synthase"/>
    <property type="match status" value="1"/>
</dbReference>
<dbReference type="AlphaFoldDB" id="A0A420DDW6"/>
<name>A0A420DDW6_9FLAO</name>
<reference evidence="2 3" key="1">
    <citation type="submission" date="2018-09" db="EMBL/GenBank/DDBJ databases">
        <title>Genomic Encyclopedia of Archaeal and Bacterial Type Strains, Phase II (KMG-II): from individual species to whole genera.</title>
        <authorList>
            <person name="Goeker M."/>
        </authorList>
    </citation>
    <scope>NUCLEOTIDE SEQUENCE [LARGE SCALE GENOMIC DNA]</scope>
    <source>
        <strain evidence="2 3">DSM 27620</strain>
    </source>
</reference>
<dbReference type="NCBIfam" id="NF005486">
    <property type="entry name" value="PRK07093.1"/>
    <property type="match status" value="1"/>
</dbReference>
<evidence type="ECO:0000313" key="3">
    <source>
        <dbReference type="Proteomes" id="UP000285906"/>
    </source>
</evidence>
<dbReference type="PANTHER" id="PTHR11236">
    <property type="entry name" value="AMINOBENZOATE/ANTHRANILATE SYNTHASE"/>
    <property type="match status" value="1"/>
</dbReference>
<accession>A0A420DDW6</accession>
<dbReference type="PANTHER" id="PTHR11236:SF50">
    <property type="entry name" value="AMINODEOXYCHORISMATE SYNTHASE COMPONENT 1"/>
    <property type="match status" value="1"/>
</dbReference>
<dbReference type="InterPro" id="IPR019999">
    <property type="entry name" value="Anth_synth_I-like"/>
</dbReference>
<dbReference type="GO" id="GO:0000162">
    <property type="term" value="P:L-tryptophan biosynthetic process"/>
    <property type="evidence" value="ECO:0007669"/>
    <property type="project" value="TreeGrafter"/>
</dbReference>
<dbReference type="Gene3D" id="3.60.120.10">
    <property type="entry name" value="Anthranilate synthase"/>
    <property type="match status" value="1"/>
</dbReference>
<proteinExistence type="predicted"/>
<dbReference type="EMBL" id="RAQH01000001">
    <property type="protein sequence ID" value="RKE89749.1"/>
    <property type="molecule type" value="Genomic_DNA"/>
</dbReference>
<evidence type="ECO:0000313" key="2">
    <source>
        <dbReference type="EMBL" id="RKE89749.1"/>
    </source>
</evidence>
<sequence>MINHILSLLSFLYHLFPYFCFMFQNPQFQKMDELSERKEPFFFLINFLMNEVRIFTKIEIENKALLIDFPNLTNVNYQHSTISDFEWKSFPEILEDYKKGFEFVQENLRKGNSYLTNYTTKTEIETNLSIDDIFKFSKAKYKVLVPDEFVFFSPETFVEIVDNKIFTHPMKGTIDAEIEDAENILKNDPKEKAEHYTVVDLLRNDLSMVADNVQVKEFQRIDYIQTKQKNLLAMSSEIEGLIKPEYRNKIGTILQKLLPAGSILGAPKPKTLEIILEAEQYERGFYTGIAGYFDGKNLDSCVMIRFIEKENEKLFFKSGGGITHQSDLFSEYEEMKNKIYVPIY</sequence>
<feature type="domain" description="Chorismate-utilising enzyme C-terminal" evidence="1">
    <location>
        <begin position="95"/>
        <end position="338"/>
    </location>
</feature>